<organism evidence="2">
    <name type="scientific">Salix viminalis</name>
    <name type="common">Common osier</name>
    <name type="synonym">Basket willow</name>
    <dbReference type="NCBI Taxonomy" id="40686"/>
    <lineage>
        <taxon>Eukaryota</taxon>
        <taxon>Viridiplantae</taxon>
        <taxon>Streptophyta</taxon>
        <taxon>Embryophyta</taxon>
        <taxon>Tracheophyta</taxon>
        <taxon>Spermatophyta</taxon>
        <taxon>Magnoliopsida</taxon>
        <taxon>eudicotyledons</taxon>
        <taxon>Gunneridae</taxon>
        <taxon>Pentapetalae</taxon>
        <taxon>rosids</taxon>
        <taxon>fabids</taxon>
        <taxon>Malpighiales</taxon>
        <taxon>Salicaceae</taxon>
        <taxon>Saliceae</taxon>
        <taxon>Salix</taxon>
    </lineage>
</organism>
<accession>A0A6N2LNJ9</accession>
<dbReference type="PANTHER" id="PTHR31286:SF180">
    <property type="entry name" value="OS10G0362600 PROTEIN"/>
    <property type="match status" value="1"/>
</dbReference>
<evidence type="ECO:0000313" key="2">
    <source>
        <dbReference type="EMBL" id="VFU42609.1"/>
    </source>
</evidence>
<sequence length="453" mass="47604">MEEAFCLFIWLSPLGYWFPLPVMIVAQPSFTPLALPVSTSVPSSCPNFRFRPPPNKKDVQPPLPVSLPPPLALDLHPTVKAISTKYGILGSVPVGPFGVGNSNFQHQHAPAFMAATVVPPEILSSDEEFEVEESSSCDSDASSSNFSDLGLVDLPISSSPATNGASSPSSPRAPAVGSGAVVAPSAPIVDDDIDVACDFWKFCLIGYVSGKFPGYKALSNIISNSWHCEIASALGKPIQCDMLMSSMSRLSYARILQIVYETLPKFCKHCRVLGHVAASCSMASKDGGVTQTAPADPFVTATVHKSKNNKRGRSAARKEQVASATVLAEGAALSSQPSLADAVEIANRVDFASSSSDPMIAKVAAAVGEWEIVNKKKHNSRNVKQAANKGVGVGSVVPPDAGMVSRQKSGIVTRSKGQDREGISSGVTNRKGAKILNASSGNGRTFPTTPALR</sequence>
<evidence type="ECO:0008006" key="3">
    <source>
        <dbReference type="Google" id="ProtNLM"/>
    </source>
</evidence>
<reference evidence="2" key="1">
    <citation type="submission" date="2019-03" db="EMBL/GenBank/DDBJ databases">
        <authorList>
            <person name="Mank J."/>
            <person name="Almeida P."/>
        </authorList>
    </citation>
    <scope>NUCLEOTIDE SEQUENCE</scope>
    <source>
        <strain evidence="2">78183</strain>
    </source>
</reference>
<evidence type="ECO:0000256" key="1">
    <source>
        <dbReference type="SAM" id="MobiDB-lite"/>
    </source>
</evidence>
<feature type="compositionally biased region" description="Polar residues" evidence="1">
    <location>
        <begin position="437"/>
        <end position="453"/>
    </location>
</feature>
<dbReference type="InterPro" id="IPR040256">
    <property type="entry name" value="At4g02000-like"/>
</dbReference>
<dbReference type="PANTHER" id="PTHR31286">
    <property type="entry name" value="GLYCINE-RICH CELL WALL STRUCTURAL PROTEIN 1.8-LIKE"/>
    <property type="match status" value="1"/>
</dbReference>
<protein>
    <recommendedName>
        <fullName evidence="3">Zinc knuckle CX2CX4HX4C domain-containing protein</fullName>
    </recommendedName>
</protein>
<feature type="region of interest" description="Disordered" evidence="1">
    <location>
        <begin position="397"/>
        <end position="453"/>
    </location>
</feature>
<gene>
    <name evidence="2" type="ORF">SVIM_LOCUS257197</name>
</gene>
<dbReference type="EMBL" id="CAADRP010001585">
    <property type="protein sequence ID" value="VFU42609.1"/>
    <property type="molecule type" value="Genomic_DNA"/>
</dbReference>
<dbReference type="AlphaFoldDB" id="A0A6N2LNJ9"/>
<proteinExistence type="predicted"/>
<name>A0A6N2LNJ9_SALVM</name>